<evidence type="ECO:0000259" key="2">
    <source>
        <dbReference type="Pfam" id="PF02627"/>
    </source>
</evidence>
<dbReference type="InterPro" id="IPR029032">
    <property type="entry name" value="AhpD-like"/>
</dbReference>
<dbReference type="AlphaFoldDB" id="A0A418W0H8"/>
<name>A0A418W0H8_9PROT</name>
<dbReference type="Pfam" id="PF02627">
    <property type="entry name" value="CMD"/>
    <property type="match status" value="1"/>
</dbReference>
<evidence type="ECO:0000256" key="1">
    <source>
        <dbReference type="SAM" id="MobiDB-lite"/>
    </source>
</evidence>
<evidence type="ECO:0000313" key="4">
    <source>
        <dbReference type="Proteomes" id="UP000283458"/>
    </source>
</evidence>
<feature type="compositionally biased region" description="Basic and acidic residues" evidence="1">
    <location>
        <begin position="1"/>
        <end position="24"/>
    </location>
</feature>
<dbReference type="EMBL" id="QYUL01000001">
    <property type="protein sequence ID" value="RJF83526.1"/>
    <property type="molecule type" value="Genomic_DNA"/>
</dbReference>
<proteinExistence type="predicted"/>
<evidence type="ECO:0000313" key="3">
    <source>
        <dbReference type="EMBL" id="RJF83526.1"/>
    </source>
</evidence>
<organism evidence="3 4">
    <name type="scientific">Azospirillum cavernae</name>
    <dbReference type="NCBI Taxonomy" id="2320860"/>
    <lineage>
        <taxon>Bacteria</taxon>
        <taxon>Pseudomonadati</taxon>
        <taxon>Pseudomonadota</taxon>
        <taxon>Alphaproteobacteria</taxon>
        <taxon>Rhodospirillales</taxon>
        <taxon>Azospirillaceae</taxon>
        <taxon>Azospirillum</taxon>
    </lineage>
</organism>
<accession>A0A418W0H8</accession>
<dbReference type="Gene3D" id="1.20.1290.10">
    <property type="entry name" value="AhpD-like"/>
    <property type="match status" value="1"/>
</dbReference>
<dbReference type="PANTHER" id="PTHR34846">
    <property type="entry name" value="4-CARBOXYMUCONOLACTONE DECARBOXYLASE FAMILY PROTEIN (AFU_ORTHOLOGUE AFUA_6G11590)"/>
    <property type="match status" value="1"/>
</dbReference>
<dbReference type="Proteomes" id="UP000283458">
    <property type="component" value="Unassembled WGS sequence"/>
</dbReference>
<reference evidence="3 4" key="1">
    <citation type="submission" date="2018-09" db="EMBL/GenBank/DDBJ databases">
        <authorList>
            <person name="Zhu H."/>
        </authorList>
    </citation>
    <scope>NUCLEOTIDE SEQUENCE [LARGE SCALE GENOMIC DNA]</scope>
    <source>
        <strain evidence="3 4">K2W22B-5</strain>
    </source>
</reference>
<feature type="domain" description="Carboxymuconolactone decarboxylase-like" evidence="2">
    <location>
        <begin position="41"/>
        <end position="114"/>
    </location>
</feature>
<dbReference type="GO" id="GO:0051920">
    <property type="term" value="F:peroxiredoxin activity"/>
    <property type="evidence" value="ECO:0007669"/>
    <property type="project" value="InterPro"/>
</dbReference>
<dbReference type="RefSeq" id="WP_119829164.1">
    <property type="nucleotide sequence ID" value="NZ_QYUL01000001.1"/>
</dbReference>
<gene>
    <name evidence="3" type="ORF">D3877_02385</name>
</gene>
<dbReference type="PANTHER" id="PTHR34846:SF11">
    <property type="entry name" value="4-CARBOXYMUCONOLACTONE DECARBOXYLASE FAMILY PROTEIN (AFU_ORTHOLOGUE AFUA_6G11590)"/>
    <property type="match status" value="1"/>
</dbReference>
<sequence>MRVRDLSRDDMTDAQRRVADEAASGKRGRVPAPLRAWLHSPEMGARAQKLGEFLRYDTCLGPRLSELAIIITARVWTSHYEWHVHKREALKAGLEPAIIDAIAARATPDIADEKGRVVYGYVTELHRDHGVSDDTHAEAARVLGEQGVVELVGLLGYYTLVAMTLNAFDIGLPDGEATELEP</sequence>
<comment type="caution">
    <text evidence="3">The sequence shown here is derived from an EMBL/GenBank/DDBJ whole genome shotgun (WGS) entry which is preliminary data.</text>
</comment>
<dbReference type="SUPFAM" id="SSF69118">
    <property type="entry name" value="AhpD-like"/>
    <property type="match status" value="1"/>
</dbReference>
<dbReference type="InterPro" id="IPR003779">
    <property type="entry name" value="CMD-like"/>
</dbReference>
<dbReference type="OrthoDB" id="9129225at2"/>
<feature type="region of interest" description="Disordered" evidence="1">
    <location>
        <begin position="1"/>
        <end position="27"/>
    </location>
</feature>
<protein>
    <submittedName>
        <fullName evidence="3">Carboxymuconolactone decarboxylase family protein</fullName>
    </submittedName>
</protein>
<keyword evidence="4" id="KW-1185">Reference proteome</keyword>